<dbReference type="Proteomes" id="UP000075320">
    <property type="component" value="Unassembled WGS sequence"/>
</dbReference>
<comment type="caution">
    <text evidence="7">The sequence shown here is derived from an EMBL/GenBank/DDBJ whole genome shotgun (WGS) entry which is preliminary data.</text>
</comment>
<dbReference type="RefSeq" id="WP_061833218.1">
    <property type="nucleotide sequence ID" value="NZ_LUKE01000001.1"/>
</dbReference>
<gene>
    <name evidence="7" type="ORF">AZI86_00945</name>
</gene>
<dbReference type="Pfam" id="PF13519">
    <property type="entry name" value="VWA_2"/>
    <property type="match status" value="1"/>
</dbReference>
<keyword evidence="2 5" id="KW-0812">Transmembrane</keyword>
<evidence type="ECO:0000256" key="3">
    <source>
        <dbReference type="ARBA" id="ARBA00022989"/>
    </source>
</evidence>
<evidence type="ECO:0000256" key="5">
    <source>
        <dbReference type="SAM" id="Phobius"/>
    </source>
</evidence>
<dbReference type="EMBL" id="LUKE01000001">
    <property type="protein sequence ID" value="KYG65674.1"/>
    <property type="molecule type" value="Genomic_DNA"/>
</dbReference>
<evidence type="ECO:0000256" key="2">
    <source>
        <dbReference type="ARBA" id="ARBA00022692"/>
    </source>
</evidence>
<dbReference type="SUPFAM" id="SSF53300">
    <property type="entry name" value="vWA-like"/>
    <property type="match status" value="1"/>
</dbReference>
<reference evidence="7 8" key="1">
    <citation type="submission" date="2016-03" db="EMBL/GenBank/DDBJ databases">
        <authorList>
            <person name="Ploux O."/>
        </authorList>
    </citation>
    <scope>NUCLEOTIDE SEQUENCE [LARGE SCALE GENOMIC DNA]</scope>
    <source>
        <strain evidence="7 8">R0</strain>
    </source>
</reference>
<dbReference type="PANTHER" id="PTHR22550">
    <property type="entry name" value="SPORE GERMINATION PROTEIN"/>
    <property type="match status" value="1"/>
</dbReference>
<evidence type="ECO:0000313" key="7">
    <source>
        <dbReference type="EMBL" id="KYG65674.1"/>
    </source>
</evidence>
<dbReference type="InterPro" id="IPR002035">
    <property type="entry name" value="VWF_A"/>
</dbReference>
<dbReference type="PANTHER" id="PTHR22550:SF5">
    <property type="entry name" value="LEUCINE ZIPPER PROTEIN 4"/>
    <property type="match status" value="1"/>
</dbReference>
<evidence type="ECO:0000256" key="1">
    <source>
        <dbReference type="ARBA" id="ARBA00022475"/>
    </source>
</evidence>
<evidence type="ECO:0000259" key="6">
    <source>
        <dbReference type="PROSITE" id="PS50234"/>
    </source>
</evidence>
<dbReference type="InterPro" id="IPR024163">
    <property type="entry name" value="Aerotolerance_reg_N"/>
</dbReference>
<evidence type="ECO:0000256" key="4">
    <source>
        <dbReference type="ARBA" id="ARBA00023136"/>
    </source>
</evidence>
<feature type="transmembrane region" description="Helical" evidence="5">
    <location>
        <begin position="6"/>
        <end position="26"/>
    </location>
</feature>
<name>A0A150WMS3_BDEBC</name>
<dbReference type="PROSITE" id="PS50234">
    <property type="entry name" value="VWFA"/>
    <property type="match status" value="1"/>
</dbReference>
<dbReference type="OrthoDB" id="9781333at2"/>
<dbReference type="Gene3D" id="3.40.50.410">
    <property type="entry name" value="von Willebrand factor, type A domain"/>
    <property type="match status" value="1"/>
</dbReference>
<proteinExistence type="predicted"/>
<feature type="domain" description="VWFA" evidence="6">
    <location>
        <begin position="91"/>
        <end position="310"/>
    </location>
</feature>
<keyword evidence="4 5" id="KW-0472">Membrane</keyword>
<dbReference type="Pfam" id="PF07584">
    <property type="entry name" value="BatA"/>
    <property type="match status" value="1"/>
</dbReference>
<dbReference type="AlphaFoldDB" id="A0A150WMS3"/>
<dbReference type="SMART" id="SM00327">
    <property type="entry name" value="VWA"/>
    <property type="match status" value="1"/>
</dbReference>
<organism evidence="7 8">
    <name type="scientific">Bdellovibrio bacteriovorus</name>
    <dbReference type="NCBI Taxonomy" id="959"/>
    <lineage>
        <taxon>Bacteria</taxon>
        <taxon>Pseudomonadati</taxon>
        <taxon>Bdellovibrionota</taxon>
        <taxon>Bdellovibrionia</taxon>
        <taxon>Bdellovibrionales</taxon>
        <taxon>Pseudobdellovibrionaceae</taxon>
        <taxon>Bdellovibrio</taxon>
    </lineage>
</organism>
<keyword evidence="8" id="KW-1185">Reference proteome</keyword>
<sequence>MFRFENIAAFQYLWLIPAILVMGYFFERRARKKMETAIGSRLYPFLSSSVSSKKRRLKTFLQVLTVLFFVIALARPQMGESQQQVKSEGVEIIFAVDVSESMMAEDVKPSRLAQAKAELSRLVDLMPGNKVGVMAFAGSAALLSPLTNDPGAIKMYLESLEPGSVSTQGTNFTQALQVAKDAFERGGAATDDVVKVTRVILFASDGEDHEPGALEAAKKMTDDGIRIFSLAYGTEKGGAIPVRDGMGFLKGYKKDRQGQTILTTVKGDALRALAEAGRGSFYFATFGGEQTKLLVEDISKLERTQFDSTMATQYEERFQSLLMFGIILALLELFLGERRRGFLFWKGRYEVPPA</sequence>
<keyword evidence="1" id="KW-1003">Cell membrane</keyword>
<accession>A0A150WMS3</accession>
<protein>
    <recommendedName>
        <fullName evidence="6">VWFA domain-containing protein</fullName>
    </recommendedName>
</protein>
<evidence type="ECO:0000313" key="8">
    <source>
        <dbReference type="Proteomes" id="UP000075320"/>
    </source>
</evidence>
<keyword evidence="3 5" id="KW-1133">Transmembrane helix</keyword>
<dbReference type="InterPro" id="IPR036465">
    <property type="entry name" value="vWFA_dom_sf"/>
</dbReference>
<dbReference type="InterPro" id="IPR050768">
    <property type="entry name" value="UPF0353/GerABKA_families"/>
</dbReference>